<dbReference type="Pfam" id="PF04333">
    <property type="entry name" value="MlaA"/>
    <property type="match status" value="1"/>
</dbReference>
<dbReference type="RefSeq" id="WP_153248589.1">
    <property type="nucleotide sequence ID" value="NZ_CP044205.1"/>
</dbReference>
<dbReference type="InParanoid" id="A0A5Q0BK78"/>
<dbReference type="FunCoup" id="A0A5Q0BK78">
    <property type="interactions" value="109"/>
</dbReference>
<reference evidence="4 5" key="1">
    <citation type="submission" date="2019-09" db="EMBL/GenBank/DDBJ databases">
        <title>Ecophysiology of the spiral-shaped methanotroph Methylospira mobilis as revealed by the complete genome sequence.</title>
        <authorList>
            <person name="Oshkin I.Y."/>
            <person name="Dedysh S.N."/>
            <person name="Miroshnikov K."/>
            <person name="Danilova O.V."/>
            <person name="Hakobyan A."/>
            <person name="Liesack W."/>
        </authorList>
    </citation>
    <scope>NUCLEOTIDE SEQUENCE [LARGE SCALE GENOMIC DNA]</scope>
    <source>
        <strain evidence="4 5">Shm1</strain>
    </source>
</reference>
<evidence type="ECO:0000313" key="5">
    <source>
        <dbReference type="Proteomes" id="UP000325755"/>
    </source>
</evidence>
<feature type="chain" id="PRO_5025059587" evidence="3">
    <location>
        <begin position="28"/>
        <end position="262"/>
    </location>
</feature>
<feature type="signal peptide" evidence="3">
    <location>
        <begin position="1"/>
        <end position="27"/>
    </location>
</feature>
<protein>
    <submittedName>
        <fullName evidence="4">VacJ family lipoprotein</fullName>
    </submittedName>
</protein>
<accession>A0A5Q0BK78</accession>
<dbReference type="PROSITE" id="PS51257">
    <property type="entry name" value="PROKAR_LIPOPROTEIN"/>
    <property type="match status" value="1"/>
</dbReference>
<dbReference type="PANTHER" id="PTHR30035">
    <property type="entry name" value="LIPOPROTEIN VACJ-RELATED"/>
    <property type="match status" value="1"/>
</dbReference>
<dbReference type="Proteomes" id="UP000325755">
    <property type="component" value="Chromosome"/>
</dbReference>
<dbReference type="KEGG" id="mmob:F6R98_08150"/>
<evidence type="ECO:0000313" key="4">
    <source>
        <dbReference type="EMBL" id="QFY42594.1"/>
    </source>
</evidence>
<evidence type="ECO:0000256" key="3">
    <source>
        <dbReference type="SAM" id="SignalP"/>
    </source>
</evidence>
<keyword evidence="2 3" id="KW-0732">Signal</keyword>
<evidence type="ECO:0000256" key="2">
    <source>
        <dbReference type="ARBA" id="ARBA00022729"/>
    </source>
</evidence>
<organism evidence="4 5">
    <name type="scientific">Candidatus Methylospira mobilis</name>
    <dbReference type="NCBI Taxonomy" id="1808979"/>
    <lineage>
        <taxon>Bacteria</taxon>
        <taxon>Pseudomonadati</taxon>
        <taxon>Pseudomonadota</taxon>
        <taxon>Gammaproteobacteria</taxon>
        <taxon>Methylococcales</taxon>
        <taxon>Methylococcaceae</taxon>
        <taxon>Candidatus Methylospira</taxon>
    </lineage>
</organism>
<name>A0A5Q0BK78_9GAMM</name>
<dbReference type="AlphaFoldDB" id="A0A5Q0BK78"/>
<dbReference type="PRINTS" id="PR01805">
    <property type="entry name" value="VACJLIPOPROT"/>
</dbReference>
<evidence type="ECO:0000256" key="1">
    <source>
        <dbReference type="ARBA" id="ARBA00010634"/>
    </source>
</evidence>
<keyword evidence="4" id="KW-0449">Lipoprotein</keyword>
<dbReference type="PANTHER" id="PTHR30035:SF3">
    <property type="entry name" value="INTERMEMBRANE PHOSPHOLIPID TRANSPORT SYSTEM LIPOPROTEIN MLAA"/>
    <property type="match status" value="1"/>
</dbReference>
<proteinExistence type="inferred from homology"/>
<dbReference type="GO" id="GO:0120010">
    <property type="term" value="P:intermembrane phospholipid transfer"/>
    <property type="evidence" value="ECO:0007669"/>
    <property type="project" value="TreeGrafter"/>
</dbReference>
<gene>
    <name evidence="4" type="ORF">F6R98_08150</name>
</gene>
<sequence>MKFRPVAFTWLRWPIVSVVMLLLSACASDIKPNPNDPWEGWNRGAQSFNDGLDDYLLRPIAKSYRFVTPGFVDMGVTNFMNNVEDILVVGNDLLQFKLGQFGMDSGRFVINTAFGLAGAVDIATYMGLPKHAEDFDQTLGTWGIPSGPYLVVPILGPSSPRGVVGIAGDIAANPINWVNPIVWPYTVGAVRIIDKRANLLSASSIIEQAAVDRYEFIRNAYLQDRNYKIHDGNIPLEDDIEQELNSEQVWQPATIIPKPDKK</sequence>
<dbReference type="EMBL" id="CP044205">
    <property type="protein sequence ID" value="QFY42594.1"/>
    <property type="molecule type" value="Genomic_DNA"/>
</dbReference>
<dbReference type="OrthoDB" id="9785326at2"/>
<comment type="similarity">
    <text evidence="1">Belongs to the MlaA family.</text>
</comment>
<keyword evidence="5" id="KW-1185">Reference proteome</keyword>
<dbReference type="InterPro" id="IPR007428">
    <property type="entry name" value="MlaA"/>
</dbReference>
<dbReference type="GO" id="GO:0016020">
    <property type="term" value="C:membrane"/>
    <property type="evidence" value="ECO:0007669"/>
    <property type="project" value="InterPro"/>
</dbReference>